<comment type="caution">
    <text evidence="1">The sequence shown here is derived from an EMBL/GenBank/DDBJ whole genome shotgun (WGS) entry which is preliminary data.</text>
</comment>
<evidence type="ECO:0000313" key="1">
    <source>
        <dbReference type="EMBL" id="KKR13949.1"/>
    </source>
</evidence>
<name>A0A0G0NCQ5_9BACT</name>
<accession>A0A0G0NCQ5</accession>
<proteinExistence type="predicted"/>
<dbReference type="PATRIC" id="fig|1618634.3.peg.404"/>
<gene>
    <name evidence="1" type="ORF">UT42_C0035G0003</name>
</gene>
<reference evidence="1 2" key="1">
    <citation type="journal article" date="2015" name="Nature">
        <title>rRNA introns, odd ribosomes, and small enigmatic genomes across a large radiation of phyla.</title>
        <authorList>
            <person name="Brown C.T."/>
            <person name="Hug L.A."/>
            <person name="Thomas B.C."/>
            <person name="Sharon I."/>
            <person name="Castelle C.J."/>
            <person name="Singh A."/>
            <person name="Wilkins M.J."/>
            <person name="Williams K.H."/>
            <person name="Banfield J.F."/>
        </authorList>
    </citation>
    <scope>NUCLEOTIDE SEQUENCE [LARGE SCALE GENOMIC DNA]</scope>
</reference>
<organism evidence="1 2">
    <name type="scientific">Candidatus Falkowbacteria bacterium GW2011_GWA2_39_24</name>
    <dbReference type="NCBI Taxonomy" id="1618634"/>
    <lineage>
        <taxon>Bacteria</taxon>
        <taxon>Candidatus Falkowiibacteriota</taxon>
    </lineage>
</organism>
<protein>
    <submittedName>
        <fullName evidence="1">Uncharacterized protein</fullName>
    </submittedName>
</protein>
<sequence length="36" mass="4276">MIQGLRRRLVGRSDSDESSDLLIQRVIRFDELEEQD</sequence>
<evidence type="ECO:0000313" key="2">
    <source>
        <dbReference type="Proteomes" id="UP000034048"/>
    </source>
</evidence>
<dbReference type="AlphaFoldDB" id="A0A0G0NCQ5"/>
<dbReference type="EMBL" id="LBWS01000035">
    <property type="protein sequence ID" value="KKR13949.1"/>
    <property type="molecule type" value="Genomic_DNA"/>
</dbReference>
<dbReference type="Proteomes" id="UP000034048">
    <property type="component" value="Unassembled WGS sequence"/>
</dbReference>